<comment type="caution">
    <text evidence="7">The sequence shown here is derived from an EMBL/GenBank/DDBJ whole genome shotgun (WGS) entry which is preliminary data.</text>
</comment>
<feature type="domain" description="Glycosyl transferase family 1" evidence="5">
    <location>
        <begin position="352"/>
        <end position="499"/>
    </location>
</feature>
<evidence type="ECO:0000256" key="4">
    <source>
        <dbReference type="ARBA" id="ARBA00022679"/>
    </source>
</evidence>
<protein>
    <recommendedName>
        <fullName evidence="2">starch synthase</fullName>
        <ecNumber evidence="2">2.4.1.21</ecNumber>
    </recommendedName>
</protein>
<organism evidence="7 8">
    <name type="scientific">Candidatus Electrothrix aarhusensis</name>
    <dbReference type="NCBI Taxonomy" id="1859131"/>
    <lineage>
        <taxon>Bacteria</taxon>
        <taxon>Pseudomonadati</taxon>
        <taxon>Thermodesulfobacteriota</taxon>
        <taxon>Desulfobulbia</taxon>
        <taxon>Desulfobulbales</taxon>
        <taxon>Desulfobulbaceae</taxon>
        <taxon>Candidatus Electrothrix</taxon>
    </lineage>
</organism>
<dbReference type="Pfam" id="PF08323">
    <property type="entry name" value="Glyco_transf_5"/>
    <property type="match status" value="1"/>
</dbReference>
<dbReference type="GO" id="GO:0009011">
    <property type="term" value="F:alpha-1,4-glucan glucosyltransferase (ADP-glucose donor) activity"/>
    <property type="evidence" value="ECO:0007669"/>
    <property type="project" value="UniProtKB-EC"/>
</dbReference>
<evidence type="ECO:0000259" key="5">
    <source>
        <dbReference type="Pfam" id="PF00534"/>
    </source>
</evidence>
<comment type="catalytic activity">
    <reaction evidence="1">
        <text>[(1-&gt;4)-alpha-D-glucosyl](n) + ADP-alpha-D-glucose = [(1-&gt;4)-alpha-D-glucosyl](n+1) + ADP + H(+)</text>
        <dbReference type="Rhea" id="RHEA:18189"/>
        <dbReference type="Rhea" id="RHEA-COMP:9584"/>
        <dbReference type="Rhea" id="RHEA-COMP:9587"/>
        <dbReference type="ChEBI" id="CHEBI:15378"/>
        <dbReference type="ChEBI" id="CHEBI:15444"/>
        <dbReference type="ChEBI" id="CHEBI:57498"/>
        <dbReference type="ChEBI" id="CHEBI:456216"/>
        <dbReference type="EC" id="2.4.1.21"/>
    </reaction>
</comment>
<feature type="domain" description="Starch synthase catalytic" evidence="6">
    <location>
        <begin position="6"/>
        <end position="263"/>
    </location>
</feature>
<dbReference type="SUPFAM" id="SSF53756">
    <property type="entry name" value="UDP-Glycosyltransferase/glycogen phosphorylase"/>
    <property type="match status" value="1"/>
</dbReference>
<evidence type="ECO:0000313" key="8">
    <source>
        <dbReference type="Proteomes" id="UP000287853"/>
    </source>
</evidence>
<dbReference type="EC" id="2.4.1.21" evidence="2"/>
<dbReference type="Proteomes" id="UP000287853">
    <property type="component" value="Unassembled WGS sequence"/>
</dbReference>
<keyword evidence="4 7" id="KW-0808">Transferase</keyword>
<name>A0A3S3U3Z9_9BACT</name>
<dbReference type="PANTHER" id="PTHR45825">
    <property type="entry name" value="GRANULE-BOUND STARCH SYNTHASE 1, CHLOROPLASTIC/AMYLOPLASTIC"/>
    <property type="match status" value="1"/>
</dbReference>
<evidence type="ECO:0000259" key="6">
    <source>
        <dbReference type="Pfam" id="PF08323"/>
    </source>
</evidence>
<sequence length="538" mass="59876">MKKINKVLMVTREYDGVAGAGGVKDVCRQLSEALVRHAGCDVRVVLPCYGFMAAGALGFKRVQLPCREEAAKIPTVFDVDMNYPDKERRESVALWMKEEQGVLIYLLDSRRFAEKQAVYTYTPAEEKEKKWQKAGTGHFDFFAMNVLLQKAALDLMILLDLRPDIIHCHDGHAAILPAMLREHGGYRQFFCQTGAVVTVHNAGLGYHQDVDDLDFAKAITGLPESVLRSGLFNKAFNPFVAAAGYAQINTVSENYARELQETDEDSRTGLLGHKFLKKGVELVGITNGVNPEDFNPTQGKKMGLAADFNPETGELDGKRLCKEEMLHACCEASRENGHWAAVEQYGSLGDTPESPLFTFIGRLTAQKGVDILLQAVSLLIATMTTDFQLLILGSGNSALEQKLQDLTEDDTFRGQICFLKGYDPDLALKIYAAGDFFLIPSLYEPCGLTDYIAQLFGNLPIVHHVGGLVKVLDRETGFAYQEHTPDALAETMSQSLEIYRDAPEQLAVMRRTAVEHIRTHHSWQHVMDDYLSLYQKAL</sequence>
<dbReference type="Pfam" id="PF00534">
    <property type="entry name" value="Glycos_transf_1"/>
    <property type="match status" value="1"/>
</dbReference>
<dbReference type="EMBL" id="MTKO01000128">
    <property type="protein sequence ID" value="RWX43202.1"/>
    <property type="molecule type" value="Genomic_DNA"/>
</dbReference>
<gene>
    <name evidence="7" type="ORF">H206_03047</name>
</gene>
<evidence type="ECO:0000256" key="2">
    <source>
        <dbReference type="ARBA" id="ARBA00012588"/>
    </source>
</evidence>
<dbReference type="InterPro" id="IPR001296">
    <property type="entry name" value="Glyco_trans_1"/>
</dbReference>
<proteinExistence type="predicted"/>
<dbReference type="PANTHER" id="PTHR45825:SF11">
    <property type="entry name" value="ALPHA AMYLASE DOMAIN-CONTAINING PROTEIN"/>
    <property type="match status" value="1"/>
</dbReference>
<keyword evidence="3 7" id="KW-0328">Glycosyltransferase</keyword>
<evidence type="ECO:0000256" key="1">
    <source>
        <dbReference type="ARBA" id="ARBA00001478"/>
    </source>
</evidence>
<evidence type="ECO:0000256" key="3">
    <source>
        <dbReference type="ARBA" id="ARBA00022676"/>
    </source>
</evidence>
<evidence type="ECO:0000313" key="7">
    <source>
        <dbReference type="EMBL" id="RWX43202.1"/>
    </source>
</evidence>
<dbReference type="Gene3D" id="3.40.50.2000">
    <property type="entry name" value="Glycogen Phosphorylase B"/>
    <property type="match status" value="2"/>
</dbReference>
<accession>A0A3S3U3Z9</accession>
<keyword evidence="8" id="KW-1185">Reference proteome</keyword>
<reference evidence="7 8" key="1">
    <citation type="submission" date="2017-01" db="EMBL/GenBank/DDBJ databases">
        <title>The cable genome- insights into the physiology and evolution of filamentous bacteria capable of sulfide oxidation via long distance electron transfer.</title>
        <authorList>
            <person name="Schreiber L."/>
            <person name="Bjerg J.T."/>
            <person name="Boggild A."/>
            <person name="Van De Vossenberg J."/>
            <person name="Meysman F."/>
            <person name="Nielsen L.P."/>
            <person name="Schramm A."/>
            <person name="Kjeldsen K.U."/>
        </authorList>
    </citation>
    <scope>NUCLEOTIDE SEQUENCE [LARGE SCALE GENOMIC DNA]</scope>
    <source>
        <strain evidence="7">MCF</strain>
    </source>
</reference>
<dbReference type="InterPro" id="IPR013534">
    <property type="entry name" value="Starch_synth_cat_dom"/>
</dbReference>
<dbReference type="AlphaFoldDB" id="A0A3S3U3Z9"/>